<sequence>MTELHSTHSTEESNSKMVSNILIDATEVQNEEGETRFPIAYRYLLTKYIWLLIYILIVFGVLVTVPSQNVEKFSSSFSKFNSSENPSLFIHTTDSHVSSYKQTNNKNFRDALNFAKSFNNTLIVNSGDLVDDWNYSSKLHLE</sequence>
<keyword evidence="3" id="KW-1185">Reference proteome</keyword>
<dbReference type="RefSeq" id="XP_001299676.1">
    <property type="nucleotide sequence ID" value="XM_001299675.1"/>
</dbReference>
<organism evidence="2 3">
    <name type="scientific">Trichomonas vaginalis (strain ATCC PRA-98 / G3)</name>
    <dbReference type="NCBI Taxonomy" id="412133"/>
    <lineage>
        <taxon>Eukaryota</taxon>
        <taxon>Metamonada</taxon>
        <taxon>Parabasalia</taxon>
        <taxon>Trichomonadida</taxon>
        <taxon>Trichomonadidae</taxon>
        <taxon>Trichomonas</taxon>
    </lineage>
</organism>
<keyword evidence="1" id="KW-0812">Transmembrane</keyword>
<name>A2G7X8_TRIV3</name>
<dbReference type="InterPro" id="IPR029052">
    <property type="entry name" value="Metallo-depent_PP-like"/>
</dbReference>
<accession>A2G7X8</accession>
<dbReference type="EMBL" id="DS114579">
    <property type="protein sequence ID" value="EAX86746.1"/>
    <property type="molecule type" value="Genomic_DNA"/>
</dbReference>
<dbReference type="InParanoid" id="A2G7X8"/>
<keyword evidence="1" id="KW-0472">Membrane</keyword>
<gene>
    <name evidence="2" type="ORF">TVAG_479370</name>
</gene>
<feature type="transmembrane region" description="Helical" evidence="1">
    <location>
        <begin position="48"/>
        <end position="65"/>
    </location>
</feature>
<evidence type="ECO:0008006" key="4">
    <source>
        <dbReference type="Google" id="ProtNLM"/>
    </source>
</evidence>
<evidence type="ECO:0000313" key="3">
    <source>
        <dbReference type="Proteomes" id="UP000001542"/>
    </source>
</evidence>
<dbReference type="KEGG" id="tva:4744394"/>
<dbReference type="SMR" id="A2G7X8"/>
<evidence type="ECO:0000313" key="2">
    <source>
        <dbReference type="EMBL" id="EAX86746.1"/>
    </source>
</evidence>
<dbReference type="SUPFAM" id="SSF56300">
    <property type="entry name" value="Metallo-dependent phosphatases"/>
    <property type="match status" value="1"/>
</dbReference>
<dbReference type="AlphaFoldDB" id="A2G7X8"/>
<dbReference type="Proteomes" id="UP000001542">
    <property type="component" value="Unassembled WGS sequence"/>
</dbReference>
<keyword evidence="1" id="KW-1133">Transmembrane helix</keyword>
<reference evidence="2" key="1">
    <citation type="submission" date="2006-10" db="EMBL/GenBank/DDBJ databases">
        <authorList>
            <person name="Amadeo P."/>
            <person name="Zhao Q."/>
            <person name="Wortman J."/>
            <person name="Fraser-Liggett C."/>
            <person name="Carlton J."/>
        </authorList>
    </citation>
    <scope>NUCLEOTIDE SEQUENCE</scope>
    <source>
        <strain evidence="2">G3</strain>
    </source>
</reference>
<dbReference type="VEuPathDB" id="TrichDB:TVAGG3_0699890"/>
<dbReference type="VEuPathDB" id="TrichDB:TVAG_479370"/>
<proteinExistence type="predicted"/>
<evidence type="ECO:0000256" key="1">
    <source>
        <dbReference type="SAM" id="Phobius"/>
    </source>
</evidence>
<reference evidence="2" key="2">
    <citation type="journal article" date="2007" name="Science">
        <title>Draft genome sequence of the sexually transmitted pathogen Trichomonas vaginalis.</title>
        <authorList>
            <person name="Carlton J.M."/>
            <person name="Hirt R.P."/>
            <person name="Silva J.C."/>
            <person name="Delcher A.L."/>
            <person name="Schatz M."/>
            <person name="Zhao Q."/>
            <person name="Wortman J.R."/>
            <person name="Bidwell S.L."/>
            <person name="Alsmark U.C.M."/>
            <person name="Besteiro S."/>
            <person name="Sicheritz-Ponten T."/>
            <person name="Noel C.J."/>
            <person name="Dacks J.B."/>
            <person name="Foster P.G."/>
            <person name="Simillion C."/>
            <person name="Van de Peer Y."/>
            <person name="Miranda-Saavedra D."/>
            <person name="Barton G.J."/>
            <person name="Westrop G.D."/>
            <person name="Mueller S."/>
            <person name="Dessi D."/>
            <person name="Fiori P.L."/>
            <person name="Ren Q."/>
            <person name="Paulsen I."/>
            <person name="Zhang H."/>
            <person name="Bastida-Corcuera F.D."/>
            <person name="Simoes-Barbosa A."/>
            <person name="Brown M.T."/>
            <person name="Hayes R.D."/>
            <person name="Mukherjee M."/>
            <person name="Okumura C.Y."/>
            <person name="Schneider R."/>
            <person name="Smith A.J."/>
            <person name="Vanacova S."/>
            <person name="Villalvazo M."/>
            <person name="Haas B.J."/>
            <person name="Pertea M."/>
            <person name="Feldblyum T.V."/>
            <person name="Utterback T.R."/>
            <person name="Shu C.L."/>
            <person name="Osoegawa K."/>
            <person name="de Jong P.J."/>
            <person name="Hrdy I."/>
            <person name="Horvathova L."/>
            <person name="Zubacova Z."/>
            <person name="Dolezal P."/>
            <person name="Malik S.B."/>
            <person name="Logsdon J.M. Jr."/>
            <person name="Henze K."/>
            <person name="Gupta A."/>
            <person name="Wang C.C."/>
            <person name="Dunne R.L."/>
            <person name="Upcroft J.A."/>
            <person name="Upcroft P."/>
            <person name="White O."/>
            <person name="Salzberg S.L."/>
            <person name="Tang P."/>
            <person name="Chiu C.-H."/>
            <person name="Lee Y.-S."/>
            <person name="Embley T.M."/>
            <person name="Coombs G.H."/>
            <person name="Mottram J.C."/>
            <person name="Tachezy J."/>
            <person name="Fraser-Liggett C.M."/>
            <person name="Johnson P.J."/>
        </authorList>
    </citation>
    <scope>NUCLEOTIDE SEQUENCE [LARGE SCALE GENOMIC DNA]</scope>
    <source>
        <strain evidence="2">G3</strain>
    </source>
</reference>
<protein>
    <recommendedName>
        <fullName evidence="4">Calcineurin-like phosphoesterase domain-containing protein</fullName>
    </recommendedName>
</protein>